<proteinExistence type="predicted"/>
<dbReference type="SMART" id="SM00389">
    <property type="entry name" value="HOX"/>
    <property type="match status" value="1"/>
</dbReference>
<evidence type="ECO:0000256" key="1">
    <source>
        <dbReference type="ARBA" id="ARBA00023125"/>
    </source>
</evidence>
<keyword evidence="3 4" id="KW-0539">Nucleus</keyword>
<dbReference type="EMBL" id="ML994484">
    <property type="protein sequence ID" value="KAF2196097.1"/>
    <property type="molecule type" value="Genomic_DNA"/>
</dbReference>
<dbReference type="SUPFAM" id="SSF46689">
    <property type="entry name" value="Homeodomain-like"/>
    <property type="match status" value="1"/>
</dbReference>
<dbReference type="PANTHER" id="PTHR11850">
    <property type="entry name" value="HOMEOBOX PROTEIN TRANSCRIPTION FACTORS"/>
    <property type="match status" value="1"/>
</dbReference>
<feature type="non-terminal residue" evidence="6">
    <location>
        <position position="66"/>
    </location>
</feature>
<dbReference type="Proteomes" id="UP000799536">
    <property type="component" value="Unassembled WGS sequence"/>
</dbReference>
<accession>A0A9P4JAS7</accession>
<dbReference type="GO" id="GO:0005634">
    <property type="term" value="C:nucleus"/>
    <property type="evidence" value="ECO:0007669"/>
    <property type="project" value="UniProtKB-SubCell"/>
</dbReference>
<dbReference type="OrthoDB" id="10056939at2759"/>
<dbReference type="Pfam" id="PF05920">
    <property type="entry name" value="Homeobox_KN"/>
    <property type="match status" value="1"/>
</dbReference>
<dbReference type="Gene3D" id="1.10.10.60">
    <property type="entry name" value="Homeodomain-like"/>
    <property type="match status" value="1"/>
</dbReference>
<protein>
    <recommendedName>
        <fullName evidence="5">Homeobox domain-containing protein</fullName>
    </recommendedName>
</protein>
<dbReference type="InterPro" id="IPR008422">
    <property type="entry name" value="KN_HD"/>
</dbReference>
<dbReference type="InterPro" id="IPR009057">
    <property type="entry name" value="Homeodomain-like_sf"/>
</dbReference>
<evidence type="ECO:0000313" key="6">
    <source>
        <dbReference type="EMBL" id="KAF2196097.1"/>
    </source>
</evidence>
<evidence type="ECO:0000256" key="3">
    <source>
        <dbReference type="ARBA" id="ARBA00023242"/>
    </source>
</evidence>
<evidence type="ECO:0000256" key="4">
    <source>
        <dbReference type="PROSITE-ProRule" id="PRU00108"/>
    </source>
</evidence>
<feature type="domain" description="Homeobox" evidence="5">
    <location>
        <begin position="1"/>
        <end position="62"/>
    </location>
</feature>
<comment type="caution">
    <text evidence="6">The sequence shown here is derived from an EMBL/GenBank/DDBJ whole genome shotgun (WGS) entry which is preliminary data.</text>
</comment>
<dbReference type="InterPro" id="IPR050224">
    <property type="entry name" value="TALE_homeobox"/>
</dbReference>
<evidence type="ECO:0000259" key="5">
    <source>
        <dbReference type="PROSITE" id="PS50071"/>
    </source>
</evidence>
<dbReference type="CDD" id="cd00086">
    <property type="entry name" value="homeodomain"/>
    <property type="match status" value="1"/>
</dbReference>
<dbReference type="GO" id="GO:0006355">
    <property type="term" value="P:regulation of DNA-templated transcription"/>
    <property type="evidence" value="ECO:0007669"/>
    <property type="project" value="InterPro"/>
</dbReference>
<dbReference type="AlphaFoldDB" id="A0A9P4JAS7"/>
<feature type="non-terminal residue" evidence="6">
    <location>
        <position position="1"/>
    </location>
</feature>
<reference evidence="6" key="1">
    <citation type="journal article" date="2020" name="Stud. Mycol.">
        <title>101 Dothideomycetes genomes: a test case for predicting lifestyles and emergence of pathogens.</title>
        <authorList>
            <person name="Haridas S."/>
            <person name="Albert R."/>
            <person name="Binder M."/>
            <person name="Bloem J."/>
            <person name="Labutti K."/>
            <person name="Salamov A."/>
            <person name="Andreopoulos B."/>
            <person name="Baker S."/>
            <person name="Barry K."/>
            <person name="Bills G."/>
            <person name="Bluhm B."/>
            <person name="Cannon C."/>
            <person name="Castanera R."/>
            <person name="Culley D."/>
            <person name="Daum C."/>
            <person name="Ezra D."/>
            <person name="Gonzalez J."/>
            <person name="Henrissat B."/>
            <person name="Kuo A."/>
            <person name="Liang C."/>
            <person name="Lipzen A."/>
            <person name="Lutzoni F."/>
            <person name="Magnuson J."/>
            <person name="Mondo S."/>
            <person name="Nolan M."/>
            <person name="Ohm R."/>
            <person name="Pangilinan J."/>
            <person name="Park H.-J."/>
            <person name="Ramirez L."/>
            <person name="Alfaro M."/>
            <person name="Sun H."/>
            <person name="Tritt A."/>
            <person name="Yoshinaga Y."/>
            <person name="Zwiers L.-H."/>
            <person name="Turgeon B."/>
            <person name="Goodwin S."/>
            <person name="Spatafora J."/>
            <person name="Crous P."/>
            <person name="Grigoriev I."/>
        </authorList>
    </citation>
    <scope>NUCLEOTIDE SEQUENCE</scope>
    <source>
        <strain evidence="6">ATCC 74209</strain>
    </source>
</reference>
<keyword evidence="2 4" id="KW-0371">Homeobox</keyword>
<comment type="subcellular location">
    <subcellularLocation>
        <location evidence="4">Nucleus</location>
    </subcellularLocation>
</comment>
<feature type="DNA-binding region" description="Homeobox" evidence="4">
    <location>
        <begin position="3"/>
        <end position="63"/>
    </location>
</feature>
<name>A0A9P4JAS7_9PLEO</name>
<keyword evidence="1 4" id="KW-0238">DNA-binding</keyword>
<evidence type="ECO:0000256" key="2">
    <source>
        <dbReference type="ARBA" id="ARBA00023155"/>
    </source>
</evidence>
<gene>
    <name evidence="6" type="ORF">GQ43DRAFT_343181</name>
</gene>
<organism evidence="6 7">
    <name type="scientific">Delitschia confertaspora ATCC 74209</name>
    <dbReference type="NCBI Taxonomy" id="1513339"/>
    <lineage>
        <taxon>Eukaryota</taxon>
        <taxon>Fungi</taxon>
        <taxon>Dikarya</taxon>
        <taxon>Ascomycota</taxon>
        <taxon>Pezizomycotina</taxon>
        <taxon>Dothideomycetes</taxon>
        <taxon>Pleosporomycetidae</taxon>
        <taxon>Pleosporales</taxon>
        <taxon>Delitschiaceae</taxon>
        <taxon>Delitschia</taxon>
    </lineage>
</organism>
<dbReference type="GO" id="GO:0003677">
    <property type="term" value="F:DNA binding"/>
    <property type="evidence" value="ECO:0007669"/>
    <property type="project" value="UniProtKB-UniRule"/>
</dbReference>
<evidence type="ECO:0000313" key="7">
    <source>
        <dbReference type="Proteomes" id="UP000799536"/>
    </source>
</evidence>
<sequence>GRTKKGNLPKWTVDILTEWYFEHKRNPFPKQDQKDELKARTKLRDKQIDNWFINARRRKVGKIAKT</sequence>
<keyword evidence="7" id="KW-1185">Reference proteome</keyword>
<dbReference type="InterPro" id="IPR001356">
    <property type="entry name" value="HD"/>
</dbReference>
<dbReference type="PROSITE" id="PS50071">
    <property type="entry name" value="HOMEOBOX_2"/>
    <property type="match status" value="1"/>
</dbReference>